<sequence length="177" mass="18982">MQAASAANRATAAPATANVNTQNRVVLLRANGGVCKPGAGWGYDRRSIWWRNCRRPSPTAMATTGAAAGNQSALTRAEHWPVIGGVAVAAGWSRCSRARTRNRTIRRQRARRPPIRRGRRRRCRVISAGAFGGAPVVADLPVRSVAADRGDRRHAAAARPDHQHRAGQKAAGGSRRS</sequence>
<evidence type="ECO:0000313" key="2">
    <source>
        <dbReference type="EMBL" id="KAI1691742.1"/>
    </source>
</evidence>
<proteinExistence type="predicted"/>
<protein>
    <submittedName>
        <fullName evidence="2">Uncharacterized protein</fullName>
    </submittedName>
</protein>
<keyword evidence="3" id="KW-1185">Reference proteome</keyword>
<dbReference type="EMBL" id="JAKKPZ010000877">
    <property type="protein sequence ID" value="KAI1691742.1"/>
    <property type="molecule type" value="Genomic_DNA"/>
</dbReference>
<comment type="caution">
    <text evidence="2">The sequence shown here is derived from an EMBL/GenBank/DDBJ whole genome shotgun (WGS) entry which is preliminary data.</text>
</comment>
<feature type="region of interest" description="Disordered" evidence="1">
    <location>
        <begin position="148"/>
        <end position="177"/>
    </location>
</feature>
<organism evidence="2 3">
    <name type="scientific">Ditylenchus destructor</name>
    <dbReference type="NCBI Taxonomy" id="166010"/>
    <lineage>
        <taxon>Eukaryota</taxon>
        <taxon>Metazoa</taxon>
        <taxon>Ecdysozoa</taxon>
        <taxon>Nematoda</taxon>
        <taxon>Chromadorea</taxon>
        <taxon>Rhabditida</taxon>
        <taxon>Tylenchina</taxon>
        <taxon>Tylenchomorpha</taxon>
        <taxon>Sphaerularioidea</taxon>
        <taxon>Anguinidae</taxon>
        <taxon>Anguininae</taxon>
        <taxon>Ditylenchus</taxon>
    </lineage>
</organism>
<evidence type="ECO:0000256" key="1">
    <source>
        <dbReference type="SAM" id="MobiDB-lite"/>
    </source>
</evidence>
<gene>
    <name evidence="2" type="ORF">DdX_21670</name>
</gene>
<reference evidence="2" key="1">
    <citation type="submission" date="2022-01" db="EMBL/GenBank/DDBJ databases">
        <title>Genome Sequence Resource for Two Populations of Ditylenchus destructor, the Migratory Endoparasitic Phytonematode.</title>
        <authorList>
            <person name="Zhang H."/>
            <person name="Lin R."/>
            <person name="Xie B."/>
        </authorList>
    </citation>
    <scope>NUCLEOTIDE SEQUENCE</scope>
    <source>
        <strain evidence="2">BazhouSP</strain>
    </source>
</reference>
<feature type="compositionally biased region" description="Basic and acidic residues" evidence="1">
    <location>
        <begin position="148"/>
        <end position="164"/>
    </location>
</feature>
<evidence type="ECO:0000313" key="3">
    <source>
        <dbReference type="Proteomes" id="UP001201812"/>
    </source>
</evidence>
<dbReference type="AlphaFoldDB" id="A0AAD4QR99"/>
<accession>A0AAD4QR99</accession>
<name>A0AAD4QR99_9BILA</name>
<dbReference type="Proteomes" id="UP001201812">
    <property type="component" value="Unassembled WGS sequence"/>
</dbReference>